<name>A0A0R0GK96_SOYBN</name>
<gene>
    <name evidence="2" type="ORF">GLYMA_13G087600</name>
</gene>
<dbReference type="PANTHER" id="PTHR47481:SF2">
    <property type="entry name" value="RETROTRANSPOSON GAG DOMAIN-CONTAINING PROTEIN"/>
    <property type="match status" value="1"/>
</dbReference>
<proteinExistence type="predicted"/>
<reference evidence="3" key="2">
    <citation type="submission" date="2018-02" db="UniProtKB">
        <authorList>
            <consortium name="EnsemblPlants"/>
        </authorList>
    </citation>
    <scope>IDENTIFICATION</scope>
    <source>
        <strain evidence="3">Williams 82</strain>
    </source>
</reference>
<evidence type="ECO:0008006" key="5">
    <source>
        <dbReference type="Google" id="ProtNLM"/>
    </source>
</evidence>
<keyword evidence="4" id="KW-1185">Reference proteome</keyword>
<dbReference type="Proteomes" id="UP000008827">
    <property type="component" value="Chromosome 13"/>
</dbReference>
<dbReference type="PANTHER" id="PTHR47481">
    <property type="match status" value="1"/>
</dbReference>
<dbReference type="EnsemblPlants" id="KRH18881">
    <property type="protein sequence ID" value="KRH18881"/>
    <property type="gene ID" value="GLYMA_13G087600"/>
</dbReference>
<protein>
    <recommendedName>
        <fullName evidence="5">Retrotransposon Copia-like N-terminal domain-containing protein</fullName>
    </recommendedName>
</protein>
<feature type="region of interest" description="Disordered" evidence="1">
    <location>
        <begin position="39"/>
        <end position="63"/>
    </location>
</feature>
<feature type="compositionally biased region" description="Polar residues" evidence="1">
    <location>
        <begin position="52"/>
        <end position="63"/>
    </location>
</feature>
<dbReference type="Gramene" id="KRH18881">
    <property type="protein sequence ID" value="KRH18881"/>
    <property type="gene ID" value="GLYMA_13G087600"/>
</dbReference>
<reference evidence="2" key="3">
    <citation type="submission" date="2018-07" db="EMBL/GenBank/DDBJ databases">
        <title>WGS assembly of Glycine max.</title>
        <authorList>
            <person name="Schmutz J."/>
            <person name="Cannon S."/>
            <person name="Schlueter J."/>
            <person name="Ma J."/>
            <person name="Mitros T."/>
            <person name="Nelson W."/>
            <person name="Hyten D."/>
            <person name="Song Q."/>
            <person name="Thelen J."/>
            <person name="Cheng J."/>
            <person name="Xu D."/>
            <person name="Hellsten U."/>
            <person name="May G."/>
            <person name="Yu Y."/>
            <person name="Sakurai T."/>
            <person name="Umezawa T."/>
            <person name="Bhattacharyya M."/>
            <person name="Sandhu D."/>
            <person name="Valliyodan B."/>
            <person name="Lindquist E."/>
            <person name="Peto M."/>
            <person name="Grant D."/>
            <person name="Shu S."/>
            <person name="Goodstein D."/>
            <person name="Barry K."/>
            <person name="Futrell-Griggs M."/>
            <person name="Abernathy B."/>
            <person name="Du J."/>
            <person name="Tian Z."/>
            <person name="Zhu L."/>
            <person name="Gill N."/>
            <person name="Joshi T."/>
            <person name="Libault M."/>
            <person name="Sethuraman A."/>
            <person name="Zhang X."/>
            <person name="Shinozaki K."/>
            <person name="Nguyen H."/>
            <person name="Wing R."/>
            <person name="Cregan P."/>
            <person name="Specht J."/>
            <person name="Grimwood J."/>
            <person name="Rokhsar D."/>
            <person name="Stacey G."/>
            <person name="Shoemaker R."/>
            <person name="Jackson S."/>
        </authorList>
    </citation>
    <scope>NUCLEOTIDE SEQUENCE</scope>
    <source>
        <tissue evidence="2">Callus</tissue>
    </source>
</reference>
<dbReference type="SMR" id="A0A0R0GK96"/>
<organism evidence="2">
    <name type="scientific">Glycine max</name>
    <name type="common">Soybean</name>
    <name type="synonym">Glycine hispida</name>
    <dbReference type="NCBI Taxonomy" id="3847"/>
    <lineage>
        <taxon>Eukaryota</taxon>
        <taxon>Viridiplantae</taxon>
        <taxon>Streptophyta</taxon>
        <taxon>Embryophyta</taxon>
        <taxon>Tracheophyta</taxon>
        <taxon>Spermatophyta</taxon>
        <taxon>Magnoliopsida</taxon>
        <taxon>eudicotyledons</taxon>
        <taxon>Gunneridae</taxon>
        <taxon>Pentapetalae</taxon>
        <taxon>rosids</taxon>
        <taxon>fabids</taxon>
        <taxon>Fabales</taxon>
        <taxon>Fabaceae</taxon>
        <taxon>Papilionoideae</taxon>
        <taxon>50 kb inversion clade</taxon>
        <taxon>NPAAA clade</taxon>
        <taxon>indigoferoid/millettioid clade</taxon>
        <taxon>Phaseoleae</taxon>
        <taxon>Glycine</taxon>
        <taxon>Glycine subgen. Soja</taxon>
    </lineage>
</organism>
<evidence type="ECO:0000256" key="1">
    <source>
        <dbReference type="SAM" id="MobiDB-lite"/>
    </source>
</evidence>
<dbReference type="AlphaFoldDB" id="A0A0R0GK96"/>
<dbReference type="EMBL" id="CM000846">
    <property type="protein sequence ID" value="KRH18881.1"/>
    <property type="molecule type" value="Genomic_DNA"/>
</dbReference>
<reference evidence="2 3" key="1">
    <citation type="journal article" date="2010" name="Nature">
        <title>Genome sequence of the palaeopolyploid soybean.</title>
        <authorList>
            <person name="Schmutz J."/>
            <person name="Cannon S.B."/>
            <person name="Schlueter J."/>
            <person name="Ma J."/>
            <person name="Mitros T."/>
            <person name="Nelson W."/>
            <person name="Hyten D.L."/>
            <person name="Song Q."/>
            <person name="Thelen J.J."/>
            <person name="Cheng J."/>
            <person name="Xu D."/>
            <person name="Hellsten U."/>
            <person name="May G.D."/>
            <person name="Yu Y."/>
            <person name="Sakurai T."/>
            <person name="Umezawa T."/>
            <person name="Bhattacharyya M.K."/>
            <person name="Sandhu D."/>
            <person name="Valliyodan B."/>
            <person name="Lindquist E."/>
            <person name="Peto M."/>
            <person name="Grant D."/>
            <person name="Shu S."/>
            <person name="Goodstein D."/>
            <person name="Barry K."/>
            <person name="Futrell-Griggs M."/>
            <person name="Abernathy B."/>
            <person name="Du J."/>
            <person name="Tian Z."/>
            <person name="Zhu L."/>
            <person name="Gill N."/>
            <person name="Joshi T."/>
            <person name="Libault M."/>
            <person name="Sethuraman A."/>
            <person name="Zhang X.-C."/>
            <person name="Shinozaki K."/>
            <person name="Nguyen H.T."/>
            <person name="Wing R.A."/>
            <person name="Cregan P."/>
            <person name="Specht J."/>
            <person name="Grimwood J."/>
            <person name="Rokhsar D."/>
            <person name="Stacey G."/>
            <person name="Shoemaker R.C."/>
            <person name="Jackson S.A."/>
        </authorList>
    </citation>
    <scope>NUCLEOTIDE SEQUENCE</scope>
    <source>
        <strain evidence="3">cv. Williams 82</strain>
        <tissue evidence="2">Callus</tissue>
    </source>
</reference>
<evidence type="ECO:0000313" key="2">
    <source>
        <dbReference type="EMBL" id="KRH18881.1"/>
    </source>
</evidence>
<dbReference type="InParanoid" id="A0A0R0GK96"/>
<accession>A0A0R0GK96</accession>
<evidence type="ECO:0000313" key="3">
    <source>
        <dbReference type="EnsemblPlants" id="KRH18881"/>
    </source>
</evidence>
<dbReference type="Pfam" id="PF14223">
    <property type="entry name" value="Retrotran_gag_2"/>
    <property type="match status" value="1"/>
</dbReference>
<sequence>MTSLSLNISNFITLRLTPTNYPLWREQALALAESQDLVGHLTNDDPAPPKYTTPNSNDTTNTENFVPKLTDEFIAWRKTDHLLQGWIIGTLSEEALGLVVGLDTAHAVWTALKDSYAEYSQEREFTLRQQITYLCKEDDQSIGEHIRTFKGLCDNLASIGKPVPDKEKAFYLLTSLGHEYETFTTTMLKPPRPSYSELISQLQSHDQRRNWNEKQGNQLSPGGTRVTYMFSPLCRNHIFLIISNQDQQTFGINVYGILK</sequence>
<dbReference type="OMA" id="SRDIWIS"/>
<evidence type="ECO:0000313" key="4">
    <source>
        <dbReference type="Proteomes" id="UP000008827"/>
    </source>
</evidence>